<evidence type="ECO:0000256" key="1">
    <source>
        <dbReference type="SAM" id="MobiDB-lite"/>
    </source>
</evidence>
<accession>A0AAN6Q163</accession>
<evidence type="ECO:0000313" key="3">
    <source>
        <dbReference type="Proteomes" id="UP001305647"/>
    </source>
</evidence>
<reference evidence="2" key="2">
    <citation type="submission" date="2023-05" db="EMBL/GenBank/DDBJ databases">
        <authorList>
            <consortium name="Lawrence Berkeley National Laboratory"/>
            <person name="Steindorff A."/>
            <person name="Hensen N."/>
            <person name="Bonometti L."/>
            <person name="Westerberg I."/>
            <person name="Brannstrom I.O."/>
            <person name="Guillou S."/>
            <person name="Cros-Aarteil S."/>
            <person name="Calhoun S."/>
            <person name="Haridas S."/>
            <person name="Kuo A."/>
            <person name="Mondo S."/>
            <person name="Pangilinan J."/>
            <person name="Riley R."/>
            <person name="Labutti K."/>
            <person name="Andreopoulos B."/>
            <person name="Lipzen A."/>
            <person name="Chen C."/>
            <person name="Yanf M."/>
            <person name="Daum C."/>
            <person name="Ng V."/>
            <person name="Clum A."/>
            <person name="Ohm R."/>
            <person name="Martin F."/>
            <person name="Silar P."/>
            <person name="Natvig D."/>
            <person name="Lalanne C."/>
            <person name="Gautier V."/>
            <person name="Ament-Velasquez S.L."/>
            <person name="Kruys A."/>
            <person name="Hutchinson M.I."/>
            <person name="Powell A.J."/>
            <person name="Barry K."/>
            <person name="Miller A.N."/>
            <person name="Grigoriev I.V."/>
            <person name="Debuchy R."/>
            <person name="Gladieux P."/>
            <person name="Thoren M.H."/>
            <person name="Johannesson H."/>
        </authorList>
    </citation>
    <scope>NUCLEOTIDE SEQUENCE</scope>
    <source>
        <strain evidence="2">CBS 757.83</strain>
    </source>
</reference>
<dbReference type="AlphaFoldDB" id="A0AAN6Q163"/>
<dbReference type="Proteomes" id="UP001305647">
    <property type="component" value="Unassembled WGS sequence"/>
</dbReference>
<dbReference type="PANTHER" id="PTHR34365:SF7">
    <property type="entry name" value="GLYCINE-RICH DOMAIN-CONTAINING PROTEIN 1"/>
    <property type="match status" value="1"/>
</dbReference>
<keyword evidence="3" id="KW-1185">Reference proteome</keyword>
<feature type="region of interest" description="Disordered" evidence="1">
    <location>
        <begin position="27"/>
        <end position="50"/>
    </location>
</feature>
<dbReference type="InterPro" id="IPR009836">
    <property type="entry name" value="GRDP-like"/>
</dbReference>
<reference evidence="2" key="1">
    <citation type="journal article" date="2023" name="Mol. Phylogenet. Evol.">
        <title>Genome-scale phylogeny and comparative genomics of the fungal order Sordariales.</title>
        <authorList>
            <person name="Hensen N."/>
            <person name="Bonometti L."/>
            <person name="Westerberg I."/>
            <person name="Brannstrom I.O."/>
            <person name="Guillou S."/>
            <person name="Cros-Aarteil S."/>
            <person name="Calhoun S."/>
            <person name="Haridas S."/>
            <person name="Kuo A."/>
            <person name="Mondo S."/>
            <person name="Pangilinan J."/>
            <person name="Riley R."/>
            <person name="LaButti K."/>
            <person name="Andreopoulos B."/>
            <person name="Lipzen A."/>
            <person name="Chen C."/>
            <person name="Yan M."/>
            <person name="Daum C."/>
            <person name="Ng V."/>
            <person name="Clum A."/>
            <person name="Steindorff A."/>
            <person name="Ohm R.A."/>
            <person name="Martin F."/>
            <person name="Silar P."/>
            <person name="Natvig D.O."/>
            <person name="Lalanne C."/>
            <person name="Gautier V."/>
            <person name="Ament-Velasquez S.L."/>
            <person name="Kruys A."/>
            <person name="Hutchinson M.I."/>
            <person name="Powell A.J."/>
            <person name="Barry K."/>
            <person name="Miller A.N."/>
            <person name="Grigoriev I.V."/>
            <person name="Debuchy R."/>
            <person name="Gladieux P."/>
            <person name="Hiltunen Thoren M."/>
            <person name="Johannesson H."/>
        </authorList>
    </citation>
    <scope>NUCLEOTIDE SEQUENCE</scope>
    <source>
        <strain evidence="2">CBS 757.83</strain>
    </source>
</reference>
<dbReference type="PANTHER" id="PTHR34365">
    <property type="entry name" value="ENOLASE (DUF1399)"/>
    <property type="match status" value="1"/>
</dbReference>
<dbReference type="EMBL" id="MU863652">
    <property type="protein sequence ID" value="KAK4099127.1"/>
    <property type="molecule type" value="Genomic_DNA"/>
</dbReference>
<dbReference type="Pfam" id="PF07173">
    <property type="entry name" value="GRDP-like"/>
    <property type="match status" value="1"/>
</dbReference>
<evidence type="ECO:0000313" key="2">
    <source>
        <dbReference type="EMBL" id="KAK4099127.1"/>
    </source>
</evidence>
<sequence>MPLIDGDYIRTLHERSRDEARRINNICQNSASMSSTDRRSTRKSRPRYRVARTRDEEPVIPAKHIFAFPPHPVDDIVDDETGIVLPSVAECATHLELLGVFFKLRSDIINSPDLDTVFGVKQVHRVVYRRVSGRFQRQPFELKDPDWAEKRRRKWEYFLTLAVARFDLWVFRAASTVPEKQGVSLKMPYLPPLDILMVWHAFLLNPKCFQRYCQTGGRDISCLRRVSFPWQEIHNAVDSSTLTLTLPAASASWYTTTFNLPSDLVSFLKVWYHQPHREALLSATTSSFGSRQFRQPESTSAATLSRHLNNLRSTVTASEPPPPTNEKKTSTLAFLDMLRHAASSRARLDPLAGNVTRQAAFVDKMHRHLWLRAPSLAGTLRRAVGRYDAFLRLFVAYPGETLVPTLDIDLVWHTHQLGAGRYQRDVLARTGRFIDHDDKLGGGVLKGGMDRMRELWRIRVGGEYEVCLCWECEAVVDAWEEMGDDGVMEGSAEEVADEVQKEVEYYRMVEMARRYNWKMLPVREKGNMPSKA</sequence>
<comment type="caution">
    <text evidence="2">The sequence shown here is derived from an EMBL/GenBank/DDBJ whole genome shotgun (WGS) entry which is preliminary data.</text>
</comment>
<gene>
    <name evidence="2" type="ORF">N658DRAFT_498724</name>
</gene>
<name>A0AAN6Q163_9PEZI</name>
<protein>
    <submittedName>
        <fullName evidence="2">Uncharacterized protein</fullName>
    </submittedName>
</protein>
<proteinExistence type="predicted"/>
<feature type="compositionally biased region" description="Basic residues" evidence="1">
    <location>
        <begin position="40"/>
        <end position="50"/>
    </location>
</feature>
<organism evidence="2 3">
    <name type="scientific">Parathielavia hyrcaniae</name>
    <dbReference type="NCBI Taxonomy" id="113614"/>
    <lineage>
        <taxon>Eukaryota</taxon>
        <taxon>Fungi</taxon>
        <taxon>Dikarya</taxon>
        <taxon>Ascomycota</taxon>
        <taxon>Pezizomycotina</taxon>
        <taxon>Sordariomycetes</taxon>
        <taxon>Sordariomycetidae</taxon>
        <taxon>Sordariales</taxon>
        <taxon>Chaetomiaceae</taxon>
        <taxon>Parathielavia</taxon>
    </lineage>
</organism>